<accession>A0A133VMA6</accession>
<dbReference type="AlphaFoldDB" id="A0A133VMA6"/>
<organism evidence="1 2">
    <name type="scientific">candidate division MSBL1 archaeon SCGC-AAA382A20</name>
    <dbReference type="NCBI Taxonomy" id="1698280"/>
    <lineage>
        <taxon>Archaea</taxon>
        <taxon>Methanobacteriati</taxon>
        <taxon>Methanobacteriota</taxon>
        <taxon>candidate division MSBL1</taxon>
    </lineage>
</organism>
<dbReference type="Proteomes" id="UP000070263">
    <property type="component" value="Unassembled WGS sequence"/>
</dbReference>
<evidence type="ECO:0000313" key="1">
    <source>
        <dbReference type="EMBL" id="KXB07559.1"/>
    </source>
</evidence>
<comment type="caution">
    <text evidence="1">The sequence shown here is derived from an EMBL/GenBank/DDBJ whole genome shotgun (WGS) entry which is preliminary data.</text>
</comment>
<protein>
    <submittedName>
        <fullName evidence="1">Uncharacterized protein</fullName>
    </submittedName>
</protein>
<sequence>MKKSEALERWKELNEGQNYMKHLVPIPYKQEGPKYGSYGLRIEGPSPFIDAVLSHLKDLLAAENDITRLGLSRKTVEPREDIEKENPYADGKHEVVYIRVHMRGGQAQHVNTVFGLHGKKTAKFGELVGT</sequence>
<proteinExistence type="predicted"/>
<gene>
    <name evidence="1" type="ORF">AKJ51_01045</name>
</gene>
<reference evidence="1 2" key="1">
    <citation type="journal article" date="2016" name="Sci. Rep.">
        <title>Metabolic traits of an uncultured archaeal lineage -MSBL1- from brine pools of the Red Sea.</title>
        <authorList>
            <person name="Mwirichia R."/>
            <person name="Alam I."/>
            <person name="Rashid M."/>
            <person name="Vinu M."/>
            <person name="Ba-Alawi W."/>
            <person name="Anthony Kamau A."/>
            <person name="Kamanda Ngugi D."/>
            <person name="Goker M."/>
            <person name="Klenk H.P."/>
            <person name="Bajic V."/>
            <person name="Stingl U."/>
        </authorList>
    </citation>
    <scope>NUCLEOTIDE SEQUENCE [LARGE SCALE GENOMIC DNA]</scope>
    <source>
        <strain evidence="1">SCGC-AAA382A20</strain>
    </source>
</reference>
<keyword evidence="2" id="KW-1185">Reference proteome</keyword>
<name>A0A133VMA6_9EURY</name>
<evidence type="ECO:0000313" key="2">
    <source>
        <dbReference type="Proteomes" id="UP000070263"/>
    </source>
</evidence>
<dbReference type="EMBL" id="LHYE01000006">
    <property type="protein sequence ID" value="KXB07559.1"/>
    <property type="molecule type" value="Genomic_DNA"/>
</dbReference>